<evidence type="ECO:0000256" key="1">
    <source>
        <dbReference type="ARBA" id="ARBA00011063"/>
    </source>
</evidence>
<dbReference type="GeneID" id="94687269"/>
<dbReference type="Proteomes" id="UP001107961">
    <property type="component" value="Unassembled WGS sequence"/>
</dbReference>
<evidence type="ECO:0000256" key="5">
    <source>
        <dbReference type="PIRSR" id="PIRSR617867-1"/>
    </source>
</evidence>
<organism evidence="7 8">
    <name type="scientific">Alloalcanivorax xenomutans</name>
    <dbReference type="NCBI Taxonomy" id="1094342"/>
    <lineage>
        <taxon>Bacteria</taxon>
        <taxon>Pseudomonadati</taxon>
        <taxon>Pseudomonadota</taxon>
        <taxon>Gammaproteobacteria</taxon>
        <taxon>Oceanospirillales</taxon>
        <taxon>Alcanivoracaceae</taxon>
        <taxon>Alloalcanivorax</taxon>
    </lineage>
</organism>
<keyword evidence="4" id="KW-0904">Protein phosphatase</keyword>
<keyword evidence="8" id="KW-1185">Reference proteome</keyword>
<dbReference type="InterPro" id="IPR023485">
    <property type="entry name" value="Ptyr_pPase"/>
</dbReference>
<gene>
    <name evidence="7" type="ORF">LZG35_04875</name>
</gene>
<dbReference type="PRINTS" id="PR00719">
    <property type="entry name" value="LMWPTPASE"/>
</dbReference>
<dbReference type="CDD" id="cd16343">
    <property type="entry name" value="LMWPTP"/>
    <property type="match status" value="1"/>
</dbReference>
<name>A0A9Q3ZFF8_9GAMM</name>
<evidence type="ECO:0000256" key="3">
    <source>
        <dbReference type="ARBA" id="ARBA00022801"/>
    </source>
</evidence>
<dbReference type="SUPFAM" id="SSF52788">
    <property type="entry name" value="Phosphotyrosine protein phosphatases I"/>
    <property type="match status" value="1"/>
</dbReference>
<feature type="active site" description="Nucleophile" evidence="5">
    <location>
        <position position="13"/>
    </location>
</feature>
<dbReference type="FunFam" id="3.40.50.2300:FF:000113">
    <property type="entry name" value="Low molecular weight protein-tyrosine-phosphatase"/>
    <property type="match status" value="1"/>
</dbReference>
<sequence length="161" mass="17770">MTDADKPAVLFVCLGNICRSPTAEAVFRQRVAAAGLNGRLEIDSAGTGDWHIGRAPDRRAAAAAARRGYVMDELRARQITVDDFHRFDLILCMDHSNFHDVSELAPASGRARVARFLEVLGEGEPEEVPDPYYGGEDGFDQVLDLVERASELWLEQLRASL</sequence>
<dbReference type="InterPro" id="IPR017867">
    <property type="entry name" value="Tyr_phospatase_low_mol_wt"/>
</dbReference>
<feature type="active site" description="Proton donor" evidence="5">
    <location>
        <position position="130"/>
    </location>
</feature>
<dbReference type="InterPro" id="IPR050438">
    <property type="entry name" value="LMW_PTPase"/>
</dbReference>
<dbReference type="EMBL" id="JAJVKT010000004">
    <property type="protein sequence ID" value="MCE7507959.1"/>
    <property type="molecule type" value="Genomic_DNA"/>
</dbReference>
<comment type="similarity">
    <text evidence="1">Belongs to the low molecular weight phosphotyrosine protein phosphatase family.</text>
</comment>
<dbReference type="Gene3D" id="3.40.50.2300">
    <property type="match status" value="1"/>
</dbReference>
<dbReference type="SMART" id="SM00226">
    <property type="entry name" value="LMWPc"/>
    <property type="match status" value="1"/>
</dbReference>
<protein>
    <recommendedName>
        <fullName evidence="2">protein-tyrosine-phosphatase</fullName>
        <ecNumber evidence="2">3.1.3.48</ecNumber>
    </recommendedName>
</protein>
<proteinExistence type="inferred from homology"/>
<feature type="domain" description="Phosphotyrosine protein phosphatase I" evidence="6">
    <location>
        <begin position="7"/>
        <end position="156"/>
    </location>
</feature>
<feature type="active site" evidence="5">
    <location>
        <position position="19"/>
    </location>
</feature>
<dbReference type="RefSeq" id="WP_022994602.1">
    <property type="nucleotide sequence ID" value="NZ_CBDDTQ010000005.1"/>
</dbReference>
<keyword evidence="3" id="KW-0378">Hydrolase</keyword>
<dbReference type="GO" id="GO:0004725">
    <property type="term" value="F:protein tyrosine phosphatase activity"/>
    <property type="evidence" value="ECO:0007669"/>
    <property type="project" value="UniProtKB-EC"/>
</dbReference>
<dbReference type="PANTHER" id="PTHR11717">
    <property type="entry name" value="LOW MOLECULAR WEIGHT PROTEIN TYROSINE PHOSPHATASE"/>
    <property type="match status" value="1"/>
</dbReference>
<dbReference type="PANTHER" id="PTHR11717:SF7">
    <property type="entry name" value="LOW MOLECULAR WEIGHT PHOSPHOTYROSINE PROTEIN PHOSPHATASE"/>
    <property type="match status" value="1"/>
</dbReference>
<evidence type="ECO:0000256" key="4">
    <source>
        <dbReference type="ARBA" id="ARBA00022912"/>
    </source>
</evidence>
<dbReference type="EC" id="3.1.3.48" evidence="2"/>
<evidence type="ECO:0000313" key="8">
    <source>
        <dbReference type="Proteomes" id="UP001107961"/>
    </source>
</evidence>
<dbReference type="AlphaFoldDB" id="A0A9Q3ZFF8"/>
<dbReference type="InterPro" id="IPR036196">
    <property type="entry name" value="Ptyr_pPase_sf"/>
</dbReference>
<reference evidence="7" key="1">
    <citation type="submission" date="2022-01" db="EMBL/GenBank/DDBJ databases">
        <authorList>
            <person name="Karlyshev A.V."/>
            <person name="Jaspars M."/>
        </authorList>
    </citation>
    <scope>NUCLEOTIDE SEQUENCE</scope>
    <source>
        <strain evidence="7">AGSA3-2</strain>
    </source>
</reference>
<evidence type="ECO:0000259" key="6">
    <source>
        <dbReference type="SMART" id="SM00226"/>
    </source>
</evidence>
<evidence type="ECO:0000256" key="2">
    <source>
        <dbReference type="ARBA" id="ARBA00013064"/>
    </source>
</evidence>
<accession>A0A9Q3ZFF8</accession>
<dbReference type="KEGG" id="axe:P40_13255"/>
<evidence type="ECO:0000313" key="7">
    <source>
        <dbReference type="EMBL" id="MCE7507959.1"/>
    </source>
</evidence>
<comment type="caution">
    <text evidence="7">The sequence shown here is derived from an EMBL/GenBank/DDBJ whole genome shotgun (WGS) entry which is preliminary data.</text>
</comment>
<dbReference type="Pfam" id="PF01451">
    <property type="entry name" value="LMWPc"/>
    <property type="match status" value="1"/>
</dbReference>